<evidence type="ECO:0000259" key="10">
    <source>
        <dbReference type="Pfam" id="PF02872"/>
    </source>
</evidence>
<dbReference type="GO" id="GO:0046872">
    <property type="term" value="F:metal ion binding"/>
    <property type="evidence" value="ECO:0007669"/>
    <property type="project" value="UniProtKB-KW"/>
</dbReference>
<keyword evidence="5" id="KW-0732">Signal</keyword>
<comment type="catalytic activity">
    <reaction evidence="1">
        <text>a ribonucleoside 5'-phosphate + H2O = a ribonucleoside + phosphate</text>
        <dbReference type="Rhea" id="RHEA:12484"/>
        <dbReference type="ChEBI" id="CHEBI:15377"/>
        <dbReference type="ChEBI" id="CHEBI:18254"/>
        <dbReference type="ChEBI" id="CHEBI:43474"/>
        <dbReference type="ChEBI" id="CHEBI:58043"/>
        <dbReference type="EC" id="3.1.3.5"/>
    </reaction>
</comment>
<dbReference type="GO" id="GO:0000166">
    <property type="term" value="F:nucleotide binding"/>
    <property type="evidence" value="ECO:0007669"/>
    <property type="project" value="UniProtKB-KW"/>
</dbReference>
<comment type="caution">
    <text evidence="11">The sequence shown here is derived from an EMBL/GenBank/DDBJ whole genome shotgun (WGS) entry which is preliminary data.</text>
</comment>
<feature type="domain" description="Calcineurin-like phosphoesterase" evidence="9">
    <location>
        <begin position="66"/>
        <end position="293"/>
    </location>
</feature>
<evidence type="ECO:0000256" key="4">
    <source>
        <dbReference type="ARBA" id="ARBA00022723"/>
    </source>
</evidence>
<dbReference type="VEuPathDB" id="VectorBase:SSCA009429"/>
<dbReference type="EC" id="3.1.3.5" evidence="3"/>
<dbReference type="Pfam" id="PF02872">
    <property type="entry name" value="5_nucleotid_C"/>
    <property type="match status" value="1"/>
</dbReference>
<dbReference type="GO" id="GO:0005886">
    <property type="term" value="C:plasma membrane"/>
    <property type="evidence" value="ECO:0007669"/>
    <property type="project" value="TreeGrafter"/>
</dbReference>
<dbReference type="InterPro" id="IPR006146">
    <property type="entry name" value="5'-Nucleotdase_CS"/>
</dbReference>
<sequence length="579" mass="65436">MLNDGKVFRRFSSSISLGLVIILMLDQISSIGTFPHHSKSIDSIETLDDEDDNNESNNNDGLHLTLIHNNDFHANYLPIKTWNNAECFEDYENNPACVGGVARTVAKVKEFRKNFTNLLFLNAGDHFQGTSWYTLLKSDVVAKFVRLMDHDAMALGNHEFDNGPPELEHFIRLMTGPDSQHKLPILCSNIVLNETSILNNLIQKSMVKIINGTKIAIIGYVTPETRFLSNPGNLVSFTDEIDSIRKEIEFLKNNHNDLGIFIALGHSGYDRDIEIAEKIPELDVVVGGHSHTYLFSGKKPPSSEKPAGKYPTIVETHIRTSTLMVNKTILVVQASAYGKYLGWLDLIFDKQGDIKSYRGEPIFLDHSFAEDSETNELIKSISTNISHMYEIVFAEATDQFSIQGCRSRECPMGNLIADSMIDRFAMILNSSQKYLGYDCDLISIVNGGNMRTSFDRGPITYRNILSTMPFGGSLGLLLIKGQELIQIFETSAEQHDRGGFLQHSGIRAYYHVKPSQRFYRRAELIDLKAKCHGRWRRVLPEQNYRVVVANFLVNGGDNYTINEKNWINYQILDTVSFIN</sequence>
<dbReference type="SUPFAM" id="SSF56300">
    <property type="entry name" value="Metallo-dependent phosphatases"/>
    <property type="match status" value="1"/>
</dbReference>
<proteinExistence type="inferred from homology"/>
<dbReference type="PRINTS" id="PR01607">
    <property type="entry name" value="APYRASEFAMLY"/>
</dbReference>
<reference evidence="11 12" key="1">
    <citation type="journal article" date="2015" name="Parasit. Vectors">
        <title>Draft genome of the scabies mite.</title>
        <authorList>
            <person name="Rider S.D.Jr."/>
            <person name="Morgan M.S."/>
            <person name="Arlian L.G."/>
        </authorList>
    </citation>
    <scope>NUCLEOTIDE SEQUENCE [LARGE SCALE GENOMIC DNA]</scope>
    <source>
        <strain evidence="11">Arlian Lab</strain>
    </source>
</reference>
<dbReference type="EMBL" id="JXLN01013891">
    <property type="protein sequence ID" value="KPM09671.1"/>
    <property type="molecule type" value="Genomic_DNA"/>
</dbReference>
<accession>A0A132AFA9</accession>
<dbReference type="SUPFAM" id="SSF55816">
    <property type="entry name" value="5'-nucleotidase (syn. UDP-sugar hydrolase), C-terminal domain"/>
    <property type="match status" value="1"/>
</dbReference>
<dbReference type="Gene3D" id="3.60.21.10">
    <property type="match status" value="1"/>
</dbReference>
<dbReference type="CDD" id="cd07409">
    <property type="entry name" value="MPP_CD73_N"/>
    <property type="match status" value="1"/>
</dbReference>
<evidence type="ECO:0000256" key="7">
    <source>
        <dbReference type="ARBA" id="ARBA00022801"/>
    </source>
</evidence>
<evidence type="ECO:0000256" key="1">
    <source>
        <dbReference type="ARBA" id="ARBA00000815"/>
    </source>
</evidence>
<dbReference type="Pfam" id="PF00149">
    <property type="entry name" value="Metallophos"/>
    <property type="match status" value="1"/>
</dbReference>
<name>A0A132AFA9_SARSC</name>
<dbReference type="InterPro" id="IPR036907">
    <property type="entry name" value="5'-Nucleotdase_C_sf"/>
</dbReference>
<evidence type="ECO:0000256" key="3">
    <source>
        <dbReference type="ARBA" id="ARBA00012643"/>
    </source>
</evidence>
<dbReference type="OrthoDB" id="7722975at2759"/>
<keyword evidence="7 8" id="KW-0378">Hydrolase</keyword>
<dbReference type="InterPro" id="IPR006179">
    <property type="entry name" value="5_nucleotidase/apyrase"/>
</dbReference>
<dbReference type="Proteomes" id="UP000616769">
    <property type="component" value="Unassembled WGS sequence"/>
</dbReference>
<evidence type="ECO:0000256" key="5">
    <source>
        <dbReference type="ARBA" id="ARBA00022729"/>
    </source>
</evidence>
<evidence type="ECO:0000256" key="2">
    <source>
        <dbReference type="ARBA" id="ARBA00006654"/>
    </source>
</evidence>
<evidence type="ECO:0000256" key="6">
    <source>
        <dbReference type="ARBA" id="ARBA00022741"/>
    </source>
</evidence>
<organism evidence="11 12">
    <name type="scientific">Sarcoptes scabiei</name>
    <name type="common">Itch mite</name>
    <name type="synonym">Acarus scabiei</name>
    <dbReference type="NCBI Taxonomy" id="52283"/>
    <lineage>
        <taxon>Eukaryota</taxon>
        <taxon>Metazoa</taxon>
        <taxon>Ecdysozoa</taxon>
        <taxon>Arthropoda</taxon>
        <taxon>Chelicerata</taxon>
        <taxon>Arachnida</taxon>
        <taxon>Acari</taxon>
        <taxon>Acariformes</taxon>
        <taxon>Sarcoptiformes</taxon>
        <taxon>Astigmata</taxon>
        <taxon>Psoroptidia</taxon>
        <taxon>Sarcoptoidea</taxon>
        <taxon>Sarcoptidae</taxon>
        <taxon>Sarcoptinae</taxon>
        <taxon>Sarcoptes</taxon>
    </lineage>
</organism>
<dbReference type="AlphaFoldDB" id="A0A132AFA9"/>
<dbReference type="GO" id="GO:0006196">
    <property type="term" value="P:AMP catabolic process"/>
    <property type="evidence" value="ECO:0007669"/>
    <property type="project" value="TreeGrafter"/>
</dbReference>
<evidence type="ECO:0000256" key="8">
    <source>
        <dbReference type="RuleBase" id="RU362119"/>
    </source>
</evidence>
<feature type="domain" description="5'-Nucleotidase C-terminal" evidence="10">
    <location>
        <begin position="394"/>
        <end position="561"/>
    </location>
</feature>
<comment type="similarity">
    <text evidence="2 8">Belongs to the 5'-nucleotidase family.</text>
</comment>
<keyword evidence="4" id="KW-0479">Metal-binding</keyword>
<evidence type="ECO:0000259" key="9">
    <source>
        <dbReference type="Pfam" id="PF00149"/>
    </source>
</evidence>
<dbReference type="PANTHER" id="PTHR11575:SF24">
    <property type="entry name" value="5'-NUCLEOTIDASE"/>
    <property type="match status" value="1"/>
</dbReference>
<dbReference type="Gene3D" id="3.90.780.10">
    <property type="entry name" value="5'-Nucleotidase, C-terminal domain"/>
    <property type="match status" value="1"/>
</dbReference>
<evidence type="ECO:0000313" key="11">
    <source>
        <dbReference type="EMBL" id="KPM09671.1"/>
    </source>
</evidence>
<dbReference type="PROSITE" id="PS00786">
    <property type="entry name" value="5_NUCLEOTIDASE_2"/>
    <property type="match status" value="1"/>
</dbReference>
<keyword evidence="6 8" id="KW-0547">Nucleotide-binding</keyword>
<dbReference type="PANTHER" id="PTHR11575">
    <property type="entry name" value="5'-NUCLEOTIDASE-RELATED"/>
    <property type="match status" value="1"/>
</dbReference>
<dbReference type="InterPro" id="IPR029052">
    <property type="entry name" value="Metallo-depent_PP-like"/>
</dbReference>
<dbReference type="FunFam" id="3.60.21.10:FF:000020">
    <property type="entry name" value="NT5E isoform 4"/>
    <property type="match status" value="1"/>
</dbReference>
<dbReference type="InterPro" id="IPR004843">
    <property type="entry name" value="Calcineurin-like_PHP"/>
</dbReference>
<dbReference type="InterPro" id="IPR008334">
    <property type="entry name" value="5'-Nucleotdase_C"/>
</dbReference>
<protein>
    <recommendedName>
        <fullName evidence="3">5'-nucleotidase</fullName>
        <ecNumber evidence="3">3.1.3.5</ecNumber>
    </recommendedName>
</protein>
<gene>
    <name evidence="11" type="ORF">QR98_0082120</name>
</gene>
<evidence type="ECO:0000313" key="12">
    <source>
        <dbReference type="Proteomes" id="UP000616769"/>
    </source>
</evidence>
<dbReference type="GO" id="GO:0008253">
    <property type="term" value="F:5'-nucleotidase activity"/>
    <property type="evidence" value="ECO:0007669"/>
    <property type="project" value="UniProtKB-EC"/>
</dbReference>